<feature type="region of interest" description="Disordered" evidence="3">
    <location>
        <begin position="215"/>
        <end position="235"/>
    </location>
</feature>
<dbReference type="InParanoid" id="I7MIY3"/>
<protein>
    <submittedName>
        <fullName evidence="4">Kelch motif protein</fullName>
    </submittedName>
</protein>
<dbReference type="KEGG" id="tet:TTHERM_00266740"/>
<evidence type="ECO:0000313" key="4">
    <source>
        <dbReference type="EMBL" id="EAR95663.1"/>
    </source>
</evidence>
<feature type="compositionally biased region" description="Polar residues" evidence="3">
    <location>
        <begin position="316"/>
        <end position="331"/>
    </location>
</feature>
<dbReference type="EMBL" id="GG662703">
    <property type="protein sequence ID" value="EAR95663.1"/>
    <property type="molecule type" value="Genomic_DNA"/>
</dbReference>
<dbReference type="eggNOG" id="KOG4441">
    <property type="taxonomic scope" value="Eukaryota"/>
</dbReference>
<dbReference type="Pfam" id="PF01344">
    <property type="entry name" value="Kelch_1"/>
    <property type="match status" value="1"/>
</dbReference>
<organism evidence="4 5">
    <name type="scientific">Tetrahymena thermophila (strain SB210)</name>
    <dbReference type="NCBI Taxonomy" id="312017"/>
    <lineage>
        <taxon>Eukaryota</taxon>
        <taxon>Sar</taxon>
        <taxon>Alveolata</taxon>
        <taxon>Ciliophora</taxon>
        <taxon>Intramacronucleata</taxon>
        <taxon>Oligohymenophorea</taxon>
        <taxon>Hymenostomatida</taxon>
        <taxon>Tetrahymenina</taxon>
        <taxon>Tetrahymenidae</taxon>
        <taxon>Tetrahymena</taxon>
    </lineage>
</organism>
<dbReference type="RefSeq" id="XP_001015908.1">
    <property type="nucleotide sequence ID" value="XM_001015908.1"/>
</dbReference>
<sequence length="779" mass="89886">MIQQIPLDKFCENLETRNLIWISSDGKRSATEMFHQKILKQYTQIEKMSSSENEYLDALKNINKYMHINHQPESLLRLHMFSSDLIVSTSHQKQYKLLFLVDYFNTDLKAYLEKRKEEKNFFSLRDLFNCYNQIAESVLVSYEIKEQERSLEISRVNINNFVLNVIYQGIFPTLKFIHIPFLAIKDEEQLTTQEYIRQQQQQQKVMNHLSKFKQTHTKQYSLSPQHSYNGSSANGGQNFANYTSSINNSLNGSNVNTTNTTITSNSSQFSGKRGSLLNSLHQVSSSHTPVHSRNHIGSQRTGYHQNKANNEDDKSTMSQQQQRNASPSNKEYNAKEKGQQLEQQLVLDMGEIFVRIANLSVEQWESDEQIQDQIQKQQPSKLKKGIRQIQIKYSQQLGNLIQSMMSPNPNERPPLSKIQSILCSIEKEASLNQLDLQSQKHVKFEPKVDPVVQNNTQNVLKKININDVNNFQEKNKLISLSPVDQKSLVLIDLNDTKHIYLEKIELENDINSIEDYTNHEGCKCTNILYDNQYQIFIMGGHKSLNTYKYMRYGNSLVECAKMLGKTSRHSFGICSIYTDIYVIGGCDGEIITNQCERYDTRTNSWKRLSPLLTPVKNASVCIFNNQLIFKFGGILYDKSLCQTIEKYDTTTDTWTPVKYQIEPQARENFQILINCLPVQINEMQIIVFGGDRGTKDPQNQAKQSFFLNIYSNAGQSVYEVSELNTFATLPDSTPLYYDQFSINSNELLFLQMKNKNNAAKVISFSWPGGLKVLRSDLKW</sequence>
<name>I7MIY3_TETTS</name>
<keyword evidence="5" id="KW-1185">Reference proteome</keyword>
<evidence type="ECO:0000256" key="1">
    <source>
        <dbReference type="ARBA" id="ARBA00022441"/>
    </source>
</evidence>
<dbReference type="AlphaFoldDB" id="I7MIY3"/>
<keyword evidence="2" id="KW-0677">Repeat</keyword>
<accession>I7MIY3</accession>
<evidence type="ECO:0000256" key="2">
    <source>
        <dbReference type="ARBA" id="ARBA00022737"/>
    </source>
</evidence>
<feature type="compositionally biased region" description="Polar residues" evidence="3">
    <location>
        <begin position="217"/>
        <end position="235"/>
    </location>
</feature>
<feature type="region of interest" description="Disordered" evidence="3">
    <location>
        <begin position="281"/>
        <end position="337"/>
    </location>
</feature>
<dbReference type="Gene3D" id="2.120.10.80">
    <property type="entry name" value="Kelch-type beta propeller"/>
    <property type="match status" value="1"/>
</dbReference>
<feature type="compositionally biased region" description="Polar residues" evidence="3">
    <location>
        <begin position="281"/>
        <end position="308"/>
    </location>
</feature>
<dbReference type="Proteomes" id="UP000009168">
    <property type="component" value="Unassembled WGS sequence"/>
</dbReference>
<evidence type="ECO:0000256" key="3">
    <source>
        <dbReference type="SAM" id="MobiDB-lite"/>
    </source>
</evidence>
<dbReference type="STRING" id="312017.I7MIY3"/>
<reference evidence="5" key="1">
    <citation type="journal article" date="2006" name="PLoS Biol.">
        <title>Macronuclear genome sequence of the ciliate Tetrahymena thermophila, a model eukaryote.</title>
        <authorList>
            <person name="Eisen J.A."/>
            <person name="Coyne R.S."/>
            <person name="Wu M."/>
            <person name="Wu D."/>
            <person name="Thiagarajan M."/>
            <person name="Wortman J.R."/>
            <person name="Badger J.H."/>
            <person name="Ren Q."/>
            <person name="Amedeo P."/>
            <person name="Jones K.M."/>
            <person name="Tallon L.J."/>
            <person name="Delcher A.L."/>
            <person name="Salzberg S.L."/>
            <person name="Silva J.C."/>
            <person name="Haas B.J."/>
            <person name="Majoros W.H."/>
            <person name="Farzad M."/>
            <person name="Carlton J.M."/>
            <person name="Smith R.K. Jr."/>
            <person name="Garg J."/>
            <person name="Pearlman R.E."/>
            <person name="Karrer K.M."/>
            <person name="Sun L."/>
            <person name="Manning G."/>
            <person name="Elde N.C."/>
            <person name="Turkewitz A.P."/>
            <person name="Asai D.J."/>
            <person name="Wilkes D.E."/>
            <person name="Wang Y."/>
            <person name="Cai H."/>
            <person name="Collins K."/>
            <person name="Stewart B.A."/>
            <person name="Lee S.R."/>
            <person name="Wilamowska K."/>
            <person name="Weinberg Z."/>
            <person name="Ruzzo W.L."/>
            <person name="Wloga D."/>
            <person name="Gaertig J."/>
            <person name="Frankel J."/>
            <person name="Tsao C.-C."/>
            <person name="Gorovsky M.A."/>
            <person name="Keeling P.J."/>
            <person name="Waller R.F."/>
            <person name="Patron N.J."/>
            <person name="Cherry J.M."/>
            <person name="Stover N.A."/>
            <person name="Krieger C.J."/>
            <person name="del Toro C."/>
            <person name="Ryder H.F."/>
            <person name="Williamson S.C."/>
            <person name="Barbeau R.A."/>
            <person name="Hamilton E.P."/>
            <person name="Orias E."/>
        </authorList>
    </citation>
    <scope>NUCLEOTIDE SEQUENCE [LARGE SCALE GENOMIC DNA]</scope>
    <source>
        <strain evidence="5">SB210</strain>
    </source>
</reference>
<proteinExistence type="predicted"/>
<dbReference type="PANTHER" id="PTHR46344:SF27">
    <property type="entry name" value="KELCH REPEAT SUPERFAMILY PROTEIN"/>
    <property type="match status" value="1"/>
</dbReference>
<dbReference type="HOGENOM" id="CLU_359656_0_0_1"/>
<keyword evidence="1" id="KW-0880">Kelch repeat</keyword>
<dbReference type="PANTHER" id="PTHR46344">
    <property type="entry name" value="OS02G0202900 PROTEIN"/>
    <property type="match status" value="1"/>
</dbReference>
<dbReference type="SMART" id="SM00612">
    <property type="entry name" value="Kelch"/>
    <property type="match status" value="1"/>
</dbReference>
<dbReference type="InterPro" id="IPR006652">
    <property type="entry name" value="Kelch_1"/>
</dbReference>
<dbReference type="GeneID" id="7834421"/>
<dbReference type="SUPFAM" id="SSF117281">
    <property type="entry name" value="Kelch motif"/>
    <property type="match status" value="1"/>
</dbReference>
<gene>
    <name evidence="4" type="ORF">TTHERM_00266740</name>
</gene>
<evidence type="ECO:0000313" key="5">
    <source>
        <dbReference type="Proteomes" id="UP000009168"/>
    </source>
</evidence>
<dbReference type="OrthoDB" id="283842at2759"/>
<dbReference type="InterPro" id="IPR015915">
    <property type="entry name" value="Kelch-typ_b-propeller"/>
</dbReference>